<evidence type="ECO:0000256" key="2">
    <source>
        <dbReference type="ARBA" id="ARBA00023012"/>
    </source>
</evidence>
<dbReference type="GO" id="GO:0003677">
    <property type="term" value="F:DNA binding"/>
    <property type="evidence" value="ECO:0007669"/>
    <property type="project" value="UniProtKB-KW"/>
</dbReference>
<evidence type="ECO:0000313" key="9">
    <source>
        <dbReference type="EMBL" id="RKD26822.1"/>
    </source>
</evidence>
<proteinExistence type="predicted"/>
<dbReference type="InterPro" id="IPR011006">
    <property type="entry name" value="CheY-like_superfamily"/>
</dbReference>
<accession>A0A419SQQ1</accession>
<keyword evidence="4 9" id="KW-0238">DNA-binding</keyword>
<dbReference type="OrthoDB" id="192836at2"/>
<dbReference type="PANTHER" id="PTHR43214">
    <property type="entry name" value="TWO-COMPONENT RESPONSE REGULATOR"/>
    <property type="match status" value="1"/>
</dbReference>
<evidence type="ECO:0000256" key="5">
    <source>
        <dbReference type="ARBA" id="ARBA00023163"/>
    </source>
</evidence>
<feature type="domain" description="Response regulatory" evidence="8">
    <location>
        <begin position="7"/>
        <end position="125"/>
    </location>
</feature>
<dbReference type="InterPro" id="IPR000792">
    <property type="entry name" value="Tscrpt_reg_LuxR_C"/>
</dbReference>
<dbReference type="InterPro" id="IPR036388">
    <property type="entry name" value="WH-like_DNA-bd_sf"/>
</dbReference>
<dbReference type="PROSITE" id="PS50043">
    <property type="entry name" value="HTH_LUXR_2"/>
    <property type="match status" value="1"/>
</dbReference>
<evidence type="ECO:0000313" key="10">
    <source>
        <dbReference type="Proteomes" id="UP000284219"/>
    </source>
</evidence>
<dbReference type="SUPFAM" id="SSF46894">
    <property type="entry name" value="C-terminal effector domain of the bipartite response regulators"/>
    <property type="match status" value="1"/>
</dbReference>
<dbReference type="InterPro" id="IPR058245">
    <property type="entry name" value="NreC/VraR/RcsB-like_REC"/>
</dbReference>
<gene>
    <name evidence="9" type="ORF">BEP19_16645</name>
</gene>
<reference evidence="9 10" key="1">
    <citation type="submission" date="2016-08" db="EMBL/GenBank/DDBJ databases">
        <title>Novel Firmicute Genomes.</title>
        <authorList>
            <person name="Poppleton D.I."/>
            <person name="Gribaldo S."/>
        </authorList>
    </citation>
    <scope>NUCLEOTIDE SEQUENCE [LARGE SCALE GENOMIC DNA]</scope>
    <source>
        <strain evidence="9 10">RAOx-1</strain>
    </source>
</reference>
<name>A0A419SQQ1_9BACL</name>
<keyword evidence="5" id="KW-0804">Transcription</keyword>
<dbReference type="PRINTS" id="PR00038">
    <property type="entry name" value="HTHLUXR"/>
</dbReference>
<feature type="domain" description="HTH luxR-type" evidence="7">
    <location>
        <begin position="147"/>
        <end position="212"/>
    </location>
</feature>
<sequence>MNKHKIRVMVVEDDPTWLQGISEIVQMEPDFQLVATAQTREAAWEAFSGQEVDVALMDINLTENECDGIDLAAEWIEQQAQLKVIMLTSLTEEEVIVDAFSAGAINYLNKLHFREIPEAIRSAFSKSSAIHPTAAAVLRKEFQRMKQQENESLLTPAEKDVLKFIHEGHTQAQAAEKLFVTERTIKNHINRILKKMGLTSSKEAAEVAKKKRMF</sequence>
<dbReference type="SMART" id="SM00448">
    <property type="entry name" value="REC"/>
    <property type="match status" value="1"/>
</dbReference>
<dbReference type="AlphaFoldDB" id="A0A419SQQ1"/>
<dbReference type="CDD" id="cd17535">
    <property type="entry name" value="REC_NarL-like"/>
    <property type="match status" value="1"/>
</dbReference>
<dbReference type="Gene3D" id="1.10.10.10">
    <property type="entry name" value="Winged helix-like DNA-binding domain superfamily/Winged helix DNA-binding domain"/>
    <property type="match status" value="1"/>
</dbReference>
<evidence type="ECO:0000256" key="3">
    <source>
        <dbReference type="ARBA" id="ARBA00023015"/>
    </source>
</evidence>
<dbReference type="Pfam" id="PF00072">
    <property type="entry name" value="Response_reg"/>
    <property type="match status" value="1"/>
</dbReference>
<dbReference type="RefSeq" id="WP_120188109.1">
    <property type="nucleotide sequence ID" value="NZ_MCHY01000002.1"/>
</dbReference>
<evidence type="ECO:0000256" key="4">
    <source>
        <dbReference type="ARBA" id="ARBA00023125"/>
    </source>
</evidence>
<dbReference type="InterPro" id="IPR039420">
    <property type="entry name" value="WalR-like"/>
</dbReference>
<dbReference type="SMART" id="SM00421">
    <property type="entry name" value="HTH_LUXR"/>
    <property type="match status" value="1"/>
</dbReference>
<evidence type="ECO:0000256" key="1">
    <source>
        <dbReference type="ARBA" id="ARBA00022553"/>
    </source>
</evidence>
<dbReference type="InterPro" id="IPR016032">
    <property type="entry name" value="Sig_transdc_resp-reg_C-effctor"/>
</dbReference>
<dbReference type="GO" id="GO:0006355">
    <property type="term" value="P:regulation of DNA-templated transcription"/>
    <property type="evidence" value="ECO:0007669"/>
    <property type="project" value="InterPro"/>
</dbReference>
<evidence type="ECO:0000259" key="8">
    <source>
        <dbReference type="PROSITE" id="PS50110"/>
    </source>
</evidence>
<dbReference type="InterPro" id="IPR001789">
    <property type="entry name" value="Sig_transdc_resp-reg_receiver"/>
</dbReference>
<keyword evidence="1 6" id="KW-0597">Phosphoprotein</keyword>
<dbReference type="CDD" id="cd06170">
    <property type="entry name" value="LuxR_C_like"/>
    <property type="match status" value="1"/>
</dbReference>
<organism evidence="9 10">
    <name type="scientific">Ammoniphilus oxalaticus</name>
    <dbReference type="NCBI Taxonomy" id="66863"/>
    <lineage>
        <taxon>Bacteria</taxon>
        <taxon>Bacillati</taxon>
        <taxon>Bacillota</taxon>
        <taxon>Bacilli</taxon>
        <taxon>Bacillales</taxon>
        <taxon>Paenibacillaceae</taxon>
        <taxon>Aneurinibacillus group</taxon>
        <taxon>Ammoniphilus</taxon>
    </lineage>
</organism>
<comment type="caution">
    <text evidence="9">The sequence shown here is derived from an EMBL/GenBank/DDBJ whole genome shotgun (WGS) entry which is preliminary data.</text>
</comment>
<dbReference type="GO" id="GO:0000160">
    <property type="term" value="P:phosphorelay signal transduction system"/>
    <property type="evidence" value="ECO:0007669"/>
    <property type="project" value="UniProtKB-KW"/>
</dbReference>
<dbReference type="Proteomes" id="UP000284219">
    <property type="component" value="Unassembled WGS sequence"/>
</dbReference>
<dbReference type="PANTHER" id="PTHR43214:SF43">
    <property type="entry name" value="TWO-COMPONENT RESPONSE REGULATOR"/>
    <property type="match status" value="1"/>
</dbReference>
<evidence type="ECO:0000259" key="7">
    <source>
        <dbReference type="PROSITE" id="PS50043"/>
    </source>
</evidence>
<dbReference type="SUPFAM" id="SSF52172">
    <property type="entry name" value="CheY-like"/>
    <property type="match status" value="1"/>
</dbReference>
<keyword evidence="3" id="KW-0805">Transcription regulation</keyword>
<keyword evidence="10" id="KW-1185">Reference proteome</keyword>
<dbReference type="Gene3D" id="3.40.50.2300">
    <property type="match status" value="1"/>
</dbReference>
<dbReference type="EMBL" id="MCHY01000002">
    <property type="protein sequence ID" value="RKD26822.1"/>
    <property type="molecule type" value="Genomic_DNA"/>
</dbReference>
<evidence type="ECO:0000256" key="6">
    <source>
        <dbReference type="PROSITE-ProRule" id="PRU00169"/>
    </source>
</evidence>
<dbReference type="PROSITE" id="PS50110">
    <property type="entry name" value="RESPONSE_REGULATORY"/>
    <property type="match status" value="1"/>
</dbReference>
<keyword evidence="2" id="KW-0902">Two-component regulatory system</keyword>
<feature type="modified residue" description="4-aspartylphosphate" evidence="6">
    <location>
        <position position="58"/>
    </location>
</feature>
<dbReference type="Pfam" id="PF00196">
    <property type="entry name" value="GerE"/>
    <property type="match status" value="1"/>
</dbReference>
<protein>
    <submittedName>
        <fullName evidence="9">DNA-binding response regulator</fullName>
    </submittedName>
</protein>